<dbReference type="Gene3D" id="3.40.30.10">
    <property type="entry name" value="Glutaredoxin"/>
    <property type="match status" value="1"/>
</dbReference>
<proteinExistence type="predicted"/>
<protein>
    <recommendedName>
        <fullName evidence="4">Thioredoxin domain-containing protein</fullName>
    </recommendedName>
</protein>
<feature type="signal peptide" evidence="1">
    <location>
        <begin position="1"/>
        <end position="18"/>
    </location>
</feature>
<evidence type="ECO:0000256" key="1">
    <source>
        <dbReference type="SAM" id="SignalP"/>
    </source>
</evidence>
<dbReference type="EMBL" id="LPXO01000003">
    <property type="protein sequence ID" value="KUF11604.1"/>
    <property type="molecule type" value="Genomic_DNA"/>
</dbReference>
<sequence>MIRAAGLLLCLATSPATAGEASELRARLKALAGPSDPYAAEKAADLNRIAADAPRLFGADGAGDIALFVGPDCADCPAAQESLQALAAVLDKQVRILDISDPANSALMQRMTLDTVPSYVMPDKLIRGAMPRVVLERYLTEN</sequence>
<name>A0A0W7WM87_9RHOB</name>
<dbReference type="RefSeq" id="WP_058861550.1">
    <property type="nucleotide sequence ID" value="NZ_LPXO01000003.1"/>
</dbReference>
<reference evidence="2 3" key="1">
    <citation type="submission" date="2015-12" db="EMBL/GenBank/DDBJ databases">
        <authorList>
            <person name="Shamseldin A."/>
            <person name="Moawad H."/>
            <person name="Abd El-Rahim W.M."/>
            <person name="Sadowsky M.J."/>
        </authorList>
    </citation>
    <scope>NUCLEOTIDE SEQUENCE [LARGE SCALE GENOMIC DNA]</scope>
    <source>
        <strain evidence="2 3">SJ5A-1</strain>
    </source>
</reference>
<organism evidence="2 3">
    <name type="scientific">Pseudoponticoccus marisrubri</name>
    <dbReference type="NCBI Taxonomy" id="1685382"/>
    <lineage>
        <taxon>Bacteria</taxon>
        <taxon>Pseudomonadati</taxon>
        <taxon>Pseudomonadota</taxon>
        <taxon>Alphaproteobacteria</taxon>
        <taxon>Rhodobacterales</taxon>
        <taxon>Roseobacteraceae</taxon>
        <taxon>Pseudoponticoccus</taxon>
    </lineage>
</organism>
<dbReference type="STRING" id="1685382.AVJ23_07560"/>
<dbReference type="InterPro" id="IPR036249">
    <property type="entry name" value="Thioredoxin-like_sf"/>
</dbReference>
<dbReference type="SUPFAM" id="SSF52833">
    <property type="entry name" value="Thioredoxin-like"/>
    <property type="match status" value="1"/>
</dbReference>
<dbReference type="OrthoDB" id="7726503at2"/>
<gene>
    <name evidence="2" type="ORF">AVJ23_07560</name>
</gene>
<keyword evidence="1" id="KW-0732">Signal</keyword>
<dbReference type="Proteomes" id="UP000054396">
    <property type="component" value="Unassembled WGS sequence"/>
</dbReference>
<evidence type="ECO:0000313" key="3">
    <source>
        <dbReference type="Proteomes" id="UP000054396"/>
    </source>
</evidence>
<comment type="caution">
    <text evidence="2">The sequence shown here is derived from an EMBL/GenBank/DDBJ whole genome shotgun (WGS) entry which is preliminary data.</text>
</comment>
<evidence type="ECO:0000313" key="2">
    <source>
        <dbReference type="EMBL" id="KUF11604.1"/>
    </source>
</evidence>
<evidence type="ECO:0008006" key="4">
    <source>
        <dbReference type="Google" id="ProtNLM"/>
    </source>
</evidence>
<dbReference type="AlphaFoldDB" id="A0A0W7WM87"/>
<keyword evidence="3" id="KW-1185">Reference proteome</keyword>
<accession>A0A0W7WM87</accession>
<feature type="chain" id="PRO_5006936453" description="Thioredoxin domain-containing protein" evidence="1">
    <location>
        <begin position="19"/>
        <end position="142"/>
    </location>
</feature>